<sequence length="509" mass="54399">MPPSPTSLSLRDILDDPALAAARPQVLAGWGRLDTEIRWVHTSEVLDIAELLSGGELLLVAGVILNDSGPEQLRAYIDSLADAGAAGLAVERPRSGTFPAALAEQAAVRDFPLIELTEVVRFVEVTRAINSRLVNESVRALHFNDEVTHMLAGVLAAQGDLDDMVAGLSGLSGCSIAVRSVSGALLASSEVDGARPRSYGHVAAIESAGVTIATLEVLPRAGVDLQMVTAVCRRAPESLALALLRWRPLTRSDQHLREVFRLLALAEDTSRPAGLRADTEEALRRAARDLGFAPGGWYVGVVAISVDEPIQVAELSAVLRRDDRPVLSEIRDGRHRSIVRFDGRHDADAVIDTLVSQLYSSPLPRALRIGVGEPRRDLPELAEAMSTAATAALLSTETEFVGLARDVAIDHFLSEVDSAAVDRFLRAVLGPLLTADRSTELIATLAALFRTGSRVAAAKALNIHRQTMYQRLSRIETIMGRPLGDGAGSSGALLVAVELAAVRDRLGRR</sequence>
<dbReference type="Pfam" id="PF07905">
    <property type="entry name" value="PucR"/>
    <property type="match status" value="1"/>
</dbReference>
<dbReference type="Pfam" id="PF13556">
    <property type="entry name" value="HTH_30"/>
    <property type="match status" value="1"/>
</dbReference>
<reference evidence="5 6" key="1">
    <citation type="submission" date="2020-07" db="EMBL/GenBank/DDBJ databases">
        <title>Complete genome sequence of Mycolicibacterium litorale like strain isolated from cardiac implantable electronic device infection.</title>
        <authorList>
            <person name="Fukano H."/>
            <person name="Miyama H."/>
            <person name="Hoshino Y."/>
        </authorList>
    </citation>
    <scope>NUCLEOTIDE SEQUENCE [LARGE SCALE GENOMIC DNA]</scope>
    <source>
        <strain evidence="5 6">NIIDNTM18</strain>
    </source>
</reference>
<dbReference type="EMBL" id="AP023287">
    <property type="protein sequence ID" value="BCI54768.1"/>
    <property type="molecule type" value="Genomic_DNA"/>
</dbReference>
<dbReference type="InterPro" id="IPR012914">
    <property type="entry name" value="PucR_dom"/>
</dbReference>
<dbReference type="Pfam" id="PF17853">
    <property type="entry name" value="GGDEF_2"/>
    <property type="match status" value="1"/>
</dbReference>
<evidence type="ECO:0000259" key="4">
    <source>
        <dbReference type="Pfam" id="PF17853"/>
    </source>
</evidence>
<dbReference type="PANTHER" id="PTHR33744:SF1">
    <property type="entry name" value="DNA-BINDING TRANSCRIPTIONAL ACTIVATOR ADER"/>
    <property type="match status" value="1"/>
</dbReference>
<dbReference type="Gene3D" id="1.10.10.2840">
    <property type="entry name" value="PucR C-terminal helix-turn-helix domain"/>
    <property type="match status" value="1"/>
</dbReference>
<feature type="domain" description="PucR C-terminal helix-turn-helix" evidence="3">
    <location>
        <begin position="441"/>
        <end position="488"/>
    </location>
</feature>
<proteinExistence type="inferred from homology"/>
<dbReference type="PANTHER" id="PTHR33744">
    <property type="entry name" value="CARBOHYDRATE DIACID REGULATOR"/>
    <property type="match status" value="1"/>
</dbReference>
<dbReference type="InterPro" id="IPR025736">
    <property type="entry name" value="PucR_C-HTH_dom"/>
</dbReference>
<evidence type="ECO:0000313" key="6">
    <source>
        <dbReference type="Proteomes" id="UP000515734"/>
    </source>
</evidence>
<protein>
    <submittedName>
        <fullName evidence="5">Transcriptional regulator</fullName>
    </submittedName>
</protein>
<gene>
    <name evidence="5" type="ORF">NIIDNTM18_40460</name>
</gene>
<feature type="domain" description="Purine catabolism PurC-like" evidence="2">
    <location>
        <begin position="12"/>
        <end position="132"/>
    </location>
</feature>
<name>A0A6S6PFI4_9MYCO</name>
<evidence type="ECO:0000259" key="3">
    <source>
        <dbReference type="Pfam" id="PF13556"/>
    </source>
</evidence>
<organism evidence="5 6">
    <name type="scientific">Mycolicibacterium litorale</name>
    <dbReference type="NCBI Taxonomy" id="758802"/>
    <lineage>
        <taxon>Bacteria</taxon>
        <taxon>Bacillati</taxon>
        <taxon>Actinomycetota</taxon>
        <taxon>Actinomycetes</taxon>
        <taxon>Mycobacteriales</taxon>
        <taxon>Mycobacteriaceae</taxon>
        <taxon>Mycolicibacterium</taxon>
    </lineage>
</organism>
<evidence type="ECO:0000256" key="1">
    <source>
        <dbReference type="ARBA" id="ARBA00006754"/>
    </source>
</evidence>
<comment type="similarity">
    <text evidence="1">Belongs to the CdaR family.</text>
</comment>
<dbReference type="InterPro" id="IPR051448">
    <property type="entry name" value="CdaR-like_regulators"/>
</dbReference>
<dbReference type="InterPro" id="IPR041522">
    <property type="entry name" value="CdaR_GGDEF"/>
</dbReference>
<dbReference type="AlphaFoldDB" id="A0A6S6PFI4"/>
<dbReference type="RefSeq" id="WP_185292635.1">
    <property type="nucleotide sequence ID" value="NZ_AP023287.1"/>
</dbReference>
<evidence type="ECO:0000259" key="2">
    <source>
        <dbReference type="Pfam" id="PF07905"/>
    </source>
</evidence>
<accession>A0A6S6PFI4</accession>
<dbReference type="InterPro" id="IPR042070">
    <property type="entry name" value="PucR_C-HTH_sf"/>
</dbReference>
<evidence type="ECO:0000313" key="5">
    <source>
        <dbReference type="EMBL" id="BCI54768.1"/>
    </source>
</evidence>
<dbReference type="Proteomes" id="UP000515734">
    <property type="component" value="Chromosome"/>
</dbReference>
<feature type="domain" description="CdaR GGDEF-like" evidence="4">
    <location>
        <begin position="279"/>
        <end position="392"/>
    </location>
</feature>